<protein>
    <submittedName>
        <fullName evidence="1">Uncharacterized protein</fullName>
    </submittedName>
</protein>
<accession>W7S5Y6</accession>
<dbReference type="AlphaFoldDB" id="W7S5Y6"/>
<evidence type="ECO:0000313" key="2">
    <source>
        <dbReference type="Proteomes" id="UP000023555"/>
    </source>
</evidence>
<name>W7S5Y6_LYSSH</name>
<sequence>MAEVRLCTKKEVFFNKSENLIKFYVQWKWDEVIEKEGLDGH</sequence>
<dbReference type="EMBL" id="AYKQ01000006">
    <property type="protein sequence ID" value="EWH35075.1"/>
    <property type="molecule type" value="Genomic_DNA"/>
</dbReference>
<proteinExistence type="predicted"/>
<dbReference type="HOGENOM" id="CLU_3272408_0_0_9"/>
<dbReference type="Proteomes" id="UP000023555">
    <property type="component" value="Unassembled WGS sequence"/>
</dbReference>
<gene>
    <name evidence="1" type="ORF">P799_00790</name>
</gene>
<evidence type="ECO:0000313" key="1">
    <source>
        <dbReference type="EMBL" id="EWH35075.1"/>
    </source>
</evidence>
<organism evidence="1 2">
    <name type="scientific">Lysinibacillus sphaericus CBAM5</name>
    <dbReference type="NCBI Taxonomy" id="1400869"/>
    <lineage>
        <taxon>Bacteria</taxon>
        <taxon>Bacillati</taxon>
        <taxon>Bacillota</taxon>
        <taxon>Bacilli</taxon>
        <taxon>Bacillales</taxon>
        <taxon>Bacillaceae</taxon>
        <taxon>Lysinibacillus</taxon>
    </lineage>
</organism>
<reference evidence="1 2" key="1">
    <citation type="journal article" date="2015" name="Stand. Genomic Sci.">
        <title>Genome sequence and description of the mosquitocidal and heavy metal tolerant strain Lysinibacillus sphaericus CBAM5.</title>
        <authorList>
            <person name="Pena-Montenegro T.D."/>
            <person name="Lozano L."/>
            <person name="Dussan J."/>
        </authorList>
    </citation>
    <scope>NUCLEOTIDE SEQUENCE [LARGE SCALE GENOMIC DNA]</scope>
    <source>
        <strain evidence="1">CBAM5</strain>
    </source>
</reference>
<comment type="caution">
    <text evidence="1">The sequence shown here is derived from an EMBL/GenBank/DDBJ whole genome shotgun (WGS) entry which is preliminary data.</text>
</comment>